<keyword evidence="2" id="KW-1185">Reference proteome</keyword>
<dbReference type="EMBL" id="VKKG01000004">
    <property type="protein sequence ID" value="TRY17709.1"/>
    <property type="molecule type" value="Genomic_DNA"/>
</dbReference>
<proteinExistence type="predicted"/>
<dbReference type="AlphaFoldDB" id="A0A553JZ30"/>
<dbReference type="Proteomes" id="UP000317638">
    <property type="component" value="Unassembled WGS sequence"/>
</dbReference>
<dbReference type="RefSeq" id="WP_143938449.1">
    <property type="nucleotide sequence ID" value="NZ_VKKG01000004.1"/>
</dbReference>
<gene>
    <name evidence="1" type="ORF">FOJ82_10520</name>
</gene>
<organism evidence="1 2">
    <name type="scientific">Tessaracoccus rhinocerotis</name>
    <dbReference type="NCBI Taxonomy" id="1689449"/>
    <lineage>
        <taxon>Bacteria</taxon>
        <taxon>Bacillati</taxon>
        <taxon>Actinomycetota</taxon>
        <taxon>Actinomycetes</taxon>
        <taxon>Propionibacteriales</taxon>
        <taxon>Propionibacteriaceae</taxon>
        <taxon>Tessaracoccus</taxon>
    </lineage>
</organism>
<comment type="caution">
    <text evidence="1">The sequence shown here is derived from an EMBL/GenBank/DDBJ whole genome shotgun (WGS) entry which is preliminary data.</text>
</comment>
<name>A0A553JZ30_9ACTN</name>
<sequence length="115" mass="12987">MVSVGYAELEEKLRGTSRLADYLIDQLVEWNATVPVGEPLSTAPWVTRQPLDWSGSDGRLFRTVPAPRFGREGGYLPGAGHPIRVFDQVDVRYLLEDMFAKIRLFGREEVSRLGH</sequence>
<accession>A0A553JZ30</accession>
<protein>
    <submittedName>
        <fullName evidence="1">Uncharacterized protein</fullName>
    </submittedName>
</protein>
<evidence type="ECO:0000313" key="1">
    <source>
        <dbReference type="EMBL" id="TRY17709.1"/>
    </source>
</evidence>
<reference evidence="1 2" key="1">
    <citation type="submission" date="2019-07" db="EMBL/GenBank/DDBJ databases">
        <authorList>
            <person name="Zhou L.-Y."/>
        </authorList>
    </citation>
    <scope>NUCLEOTIDE SEQUENCE [LARGE SCALE GENOMIC DNA]</scope>
    <source>
        <strain evidence="1 2">YIM 101269</strain>
    </source>
</reference>
<dbReference type="OrthoDB" id="2530052at2"/>
<evidence type="ECO:0000313" key="2">
    <source>
        <dbReference type="Proteomes" id="UP000317638"/>
    </source>
</evidence>